<gene>
    <name evidence="1" type="ORF">CON65_20435</name>
</gene>
<organism evidence="1 2">
    <name type="scientific">Bacillus pseudomycoides</name>
    <dbReference type="NCBI Taxonomy" id="64104"/>
    <lineage>
        <taxon>Bacteria</taxon>
        <taxon>Bacillati</taxon>
        <taxon>Bacillota</taxon>
        <taxon>Bacilli</taxon>
        <taxon>Bacillales</taxon>
        <taxon>Bacillaceae</taxon>
        <taxon>Bacillus</taxon>
        <taxon>Bacillus cereus group</taxon>
    </lineage>
</organism>
<comment type="caution">
    <text evidence="1">The sequence shown here is derived from an EMBL/GenBank/DDBJ whole genome shotgun (WGS) entry which is preliminary data.</text>
</comment>
<protein>
    <submittedName>
        <fullName evidence="1">Uncharacterized protein</fullName>
    </submittedName>
</protein>
<dbReference type="Proteomes" id="UP000221020">
    <property type="component" value="Unassembled WGS sequence"/>
</dbReference>
<dbReference type="AlphaFoldDB" id="A0AA91V9D8"/>
<evidence type="ECO:0000313" key="1">
    <source>
        <dbReference type="EMBL" id="PED80864.1"/>
    </source>
</evidence>
<dbReference type="RefSeq" id="WP_097899245.1">
    <property type="nucleotide sequence ID" value="NZ_NVOR01000093.1"/>
</dbReference>
<sequence>MSYDEFKELYYESEPEEIERNEVFLAAYSEATKYFYSKESHLYDEILADLQSQKFRELMKLCKKLNNTLKMKLVRCIT</sequence>
<reference evidence="1 2" key="1">
    <citation type="submission" date="2017-09" db="EMBL/GenBank/DDBJ databases">
        <title>Large-scale bioinformatics analysis of Bacillus genomes uncovers conserved roles of natural products in bacterial physiology.</title>
        <authorList>
            <consortium name="Agbiome Team Llc"/>
            <person name="Bleich R.M."/>
            <person name="Grubbs K.J."/>
            <person name="Santa Maria K.C."/>
            <person name="Allen S.E."/>
            <person name="Farag S."/>
            <person name="Shank E.A."/>
            <person name="Bowers A."/>
        </authorList>
    </citation>
    <scope>NUCLEOTIDE SEQUENCE [LARGE SCALE GENOMIC DNA]</scope>
    <source>
        <strain evidence="1 2">AFS092012</strain>
    </source>
</reference>
<dbReference type="EMBL" id="NVOR01000093">
    <property type="protein sequence ID" value="PED80864.1"/>
    <property type="molecule type" value="Genomic_DNA"/>
</dbReference>
<accession>A0AA91V9D8</accession>
<proteinExistence type="predicted"/>
<evidence type="ECO:0000313" key="2">
    <source>
        <dbReference type="Proteomes" id="UP000221020"/>
    </source>
</evidence>
<name>A0AA91V9D8_9BACI</name>